<protein>
    <recommendedName>
        <fullName evidence="1">Homing endonuclease LAGLIDADG domain-containing protein</fullName>
    </recommendedName>
</protein>
<name>A0A2M8KCW8_9BACT</name>
<feature type="domain" description="Homing endonuclease LAGLIDADG" evidence="1">
    <location>
        <begin position="11"/>
        <end position="88"/>
    </location>
</feature>
<dbReference type="InterPro" id="IPR051289">
    <property type="entry name" value="LAGLIDADG_Endonuclease"/>
</dbReference>
<gene>
    <name evidence="2" type="ORF">COU82_00030</name>
</gene>
<reference evidence="3" key="1">
    <citation type="submission" date="2017-09" db="EMBL/GenBank/DDBJ databases">
        <title>Depth-based differentiation of microbial function through sediment-hosted aquifers and enrichment of novel symbionts in the deep terrestrial subsurface.</title>
        <authorList>
            <person name="Probst A.J."/>
            <person name="Ladd B."/>
            <person name="Jarett J.K."/>
            <person name="Geller-Mcgrath D.E."/>
            <person name="Sieber C.M.K."/>
            <person name="Emerson J.B."/>
            <person name="Anantharaman K."/>
            <person name="Thomas B.C."/>
            <person name="Malmstrom R."/>
            <person name="Stieglmeier M."/>
            <person name="Klingl A."/>
            <person name="Woyke T."/>
            <person name="Ryan C.M."/>
            <person name="Banfield J.F."/>
        </authorList>
    </citation>
    <scope>NUCLEOTIDE SEQUENCE [LARGE SCALE GENOMIC DNA]</scope>
</reference>
<dbReference type="Pfam" id="PF00961">
    <property type="entry name" value="LAGLIDADG_1"/>
    <property type="match status" value="1"/>
</dbReference>
<dbReference type="PANTHER" id="PTHR36181:SF4">
    <property type="entry name" value="LAGLIDADG ENDONUCLEASE"/>
    <property type="match status" value="1"/>
</dbReference>
<dbReference type="InterPro" id="IPR004860">
    <property type="entry name" value="LAGLIDADG_dom"/>
</dbReference>
<proteinExistence type="predicted"/>
<evidence type="ECO:0000313" key="2">
    <source>
        <dbReference type="EMBL" id="PJE57769.1"/>
    </source>
</evidence>
<comment type="caution">
    <text evidence="2">The sequence shown here is derived from an EMBL/GenBank/DDBJ whole genome shotgun (WGS) entry which is preliminary data.</text>
</comment>
<dbReference type="GO" id="GO:0004519">
    <property type="term" value="F:endonuclease activity"/>
    <property type="evidence" value="ECO:0007669"/>
    <property type="project" value="InterPro"/>
</dbReference>
<organism evidence="2 3">
    <name type="scientific">Candidatus Portnoybacteria bacterium CG10_big_fil_rev_8_21_14_0_10_38_18</name>
    <dbReference type="NCBI Taxonomy" id="1974813"/>
    <lineage>
        <taxon>Bacteria</taxon>
        <taxon>Candidatus Portnoyibacteriota</taxon>
    </lineage>
</organism>
<dbReference type="EMBL" id="PFDX01000002">
    <property type="protein sequence ID" value="PJE57769.1"/>
    <property type="molecule type" value="Genomic_DNA"/>
</dbReference>
<dbReference type="PANTHER" id="PTHR36181">
    <property type="entry name" value="INTRON-ENCODED ENDONUCLEASE AI3-RELATED"/>
    <property type="match status" value="1"/>
</dbReference>
<dbReference type="Gene3D" id="3.10.28.10">
    <property type="entry name" value="Homing endonucleases"/>
    <property type="match status" value="1"/>
</dbReference>
<dbReference type="SUPFAM" id="SSF55608">
    <property type="entry name" value="Homing endonucleases"/>
    <property type="match status" value="1"/>
</dbReference>
<sequence length="144" mass="17054">MSISKNKWSYLAGFLDGDGSIYVRVKPNKSYRFGFQIAPTIAFFQSQKEEKRIKAIQRYYGLGHLRRRNDGIIEWVIGDENGIKFILKNTIPYLQLKIKQAKLMSEILNKKSKIKTKKDFVNLANRIEKFRELNYSKKRKKIIY</sequence>
<evidence type="ECO:0000259" key="1">
    <source>
        <dbReference type="Pfam" id="PF00961"/>
    </source>
</evidence>
<accession>A0A2M8KCW8</accession>
<evidence type="ECO:0000313" key="3">
    <source>
        <dbReference type="Proteomes" id="UP000231648"/>
    </source>
</evidence>
<dbReference type="AlphaFoldDB" id="A0A2M8KCW8"/>
<dbReference type="Proteomes" id="UP000231648">
    <property type="component" value="Unassembled WGS sequence"/>
</dbReference>
<dbReference type="InterPro" id="IPR027434">
    <property type="entry name" value="Homing_endonucl"/>
</dbReference>